<reference evidence="2" key="1">
    <citation type="submission" date="2022-07" db="EMBL/GenBank/DDBJ databases">
        <title>FELIX.</title>
        <authorList>
            <person name="Wan K.H."/>
            <person name="Park S."/>
            <person name="Lawrence Q."/>
            <person name="Eichenberger J.P."/>
            <person name="Booth B.W."/>
            <person name="Piaggio A.J."/>
            <person name="Chandler J.C."/>
            <person name="Franklin A.B."/>
            <person name="Celniker S.E."/>
        </authorList>
    </citation>
    <scope>NUCLEOTIDE SEQUENCE</scope>
    <source>
        <strain evidence="2">QA-1986 374</strain>
    </source>
</reference>
<dbReference type="InterPro" id="IPR000719">
    <property type="entry name" value="Prot_kinase_dom"/>
</dbReference>
<dbReference type="Pfam" id="PF01636">
    <property type="entry name" value="APH"/>
    <property type="match status" value="1"/>
</dbReference>
<dbReference type="SUPFAM" id="SSF56112">
    <property type="entry name" value="Protein kinase-like (PK-like)"/>
    <property type="match status" value="1"/>
</dbReference>
<dbReference type="PROSITE" id="PS50011">
    <property type="entry name" value="PROTEIN_KINASE_DOM"/>
    <property type="match status" value="1"/>
</dbReference>
<evidence type="ECO:0000313" key="3">
    <source>
        <dbReference type="Proteomes" id="UP001059773"/>
    </source>
</evidence>
<keyword evidence="3" id="KW-1185">Reference proteome</keyword>
<proteinExistence type="predicted"/>
<dbReference type="Proteomes" id="UP001059773">
    <property type="component" value="Chromosome"/>
</dbReference>
<dbReference type="InterPro" id="IPR011009">
    <property type="entry name" value="Kinase-like_dom_sf"/>
</dbReference>
<gene>
    <name evidence="2" type="ORF">NP439_09690</name>
</gene>
<dbReference type="PANTHER" id="PTHR21310">
    <property type="entry name" value="AMINOGLYCOSIDE PHOSPHOTRANSFERASE-RELATED-RELATED"/>
    <property type="match status" value="1"/>
</dbReference>
<dbReference type="InterPro" id="IPR051678">
    <property type="entry name" value="AGP_Transferase"/>
</dbReference>
<evidence type="ECO:0000259" key="1">
    <source>
        <dbReference type="PROSITE" id="PS50011"/>
    </source>
</evidence>
<accession>A0ABY5JYJ8</accession>
<evidence type="ECO:0000313" key="2">
    <source>
        <dbReference type="EMBL" id="UUI04879.1"/>
    </source>
</evidence>
<feature type="domain" description="Protein kinase" evidence="1">
    <location>
        <begin position="17"/>
        <end position="256"/>
    </location>
</feature>
<protein>
    <submittedName>
        <fullName evidence="2">Phosphotransferase</fullName>
    </submittedName>
</protein>
<name>A0ABY5JYJ8_9BACI</name>
<sequence length="256" mass="29791">MNTNQWKEIEKKIGKIKKVHVLAEQGCTSEVREVEADNVYLLKSSFKQQRDREWLKEEAFVLQKLKHNHLIPVPRYVYFGGDQDVSHLLMSFEQGVSLTAALKSAENMEEKKRLIKDFGALLQRLHEIDLLESFNHQGDWLSIQLNKAEGYMKQGQTDGDLQLLENLKENKPSSVKQTMIHGDCTTDNVLVTDSKVSLFIDVSGMTVGDPRYDESLAIRKWIQHEALLNAFYEGYQRYRVSESEFRYFENGLYEFF</sequence>
<organism evidence="2 3">
    <name type="scientific">Oceanobacillus jeddahense</name>
    <dbReference type="NCBI Taxonomy" id="1462527"/>
    <lineage>
        <taxon>Bacteria</taxon>
        <taxon>Bacillati</taxon>
        <taxon>Bacillota</taxon>
        <taxon>Bacilli</taxon>
        <taxon>Bacillales</taxon>
        <taxon>Bacillaceae</taxon>
        <taxon>Oceanobacillus</taxon>
    </lineage>
</organism>
<dbReference type="RefSeq" id="WP_256709782.1">
    <property type="nucleotide sequence ID" value="NZ_CP101914.1"/>
</dbReference>
<dbReference type="Gene3D" id="3.90.1200.10">
    <property type="match status" value="1"/>
</dbReference>
<dbReference type="EMBL" id="CP101914">
    <property type="protein sequence ID" value="UUI04879.1"/>
    <property type="molecule type" value="Genomic_DNA"/>
</dbReference>
<dbReference type="InterPro" id="IPR002575">
    <property type="entry name" value="Aminoglycoside_PTrfase"/>
</dbReference>